<name>A0ACB9J9Y9_9ASTR</name>
<reference evidence="1 2" key="2">
    <citation type="journal article" date="2022" name="Mol. Ecol. Resour.">
        <title>The genomes of chicory, endive, great burdock and yacon provide insights into Asteraceae paleo-polyploidization history and plant inulin production.</title>
        <authorList>
            <person name="Fan W."/>
            <person name="Wang S."/>
            <person name="Wang H."/>
            <person name="Wang A."/>
            <person name="Jiang F."/>
            <person name="Liu H."/>
            <person name="Zhao H."/>
            <person name="Xu D."/>
            <person name="Zhang Y."/>
        </authorList>
    </citation>
    <scope>NUCLEOTIDE SEQUENCE [LARGE SCALE GENOMIC DNA]</scope>
    <source>
        <strain evidence="2">cv. Yunnan</strain>
        <tissue evidence="1">Leaves</tissue>
    </source>
</reference>
<gene>
    <name evidence="1" type="ORF">L1987_16211</name>
</gene>
<dbReference type="EMBL" id="CM042022">
    <property type="protein sequence ID" value="KAI3816511.1"/>
    <property type="molecule type" value="Genomic_DNA"/>
</dbReference>
<accession>A0ACB9J9Y9</accession>
<evidence type="ECO:0000313" key="1">
    <source>
        <dbReference type="EMBL" id="KAI3816511.1"/>
    </source>
</evidence>
<keyword evidence="2" id="KW-1185">Reference proteome</keyword>
<protein>
    <submittedName>
        <fullName evidence="1">Uncharacterized protein</fullName>
    </submittedName>
</protein>
<proteinExistence type="predicted"/>
<organism evidence="1 2">
    <name type="scientific">Smallanthus sonchifolius</name>
    <dbReference type="NCBI Taxonomy" id="185202"/>
    <lineage>
        <taxon>Eukaryota</taxon>
        <taxon>Viridiplantae</taxon>
        <taxon>Streptophyta</taxon>
        <taxon>Embryophyta</taxon>
        <taxon>Tracheophyta</taxon>
        <taxon>Spermatophyta</taxon>
        <taxon>Magnoliopsida</taxon>
        <taxon>eudicotyledons</taxon>
        <taxon>Gunneridae</taxon>
        <taxon>Pentapetalae</taxon>
        <taxon>asterids</taxon>
        <taxon>campanulids</taxon>
        <taxon>Asterales</taxon>
        <taxon>Asteraceae</taxon>
        <taxon>Asteroideae</taxon>
        <taxon>Heliantheae alliance</taxon>
        <taxon>Millerieae</taxon>
        <taxon>Smallanthus</taxon>
    </lineage>
</organism>
<evidence type="ECO:0000313" key="2">
    <source>
        <dbReference type="Proteomes" id="UP001056120"/>
    </source>
</evidence>
<reference evidence="2" key="1">
    <citation type="journal article" date="2022" name="Mol. Ecol. Resour.">
        <title>The genomes of chicory, endive, great burdock and yacon provide insights into Asteraceae palaeo-polyploidization history and plant inulin production.</title>
        <authorList>
            <person name="Fan W."/>
            <person name="Wang S."/>
            <person name="Wang H."/>
            <person name="Wang A."/>
            <person name="Jiang F."/>
            <person name="Liu H."/>
            <person name="Zhao H."/>
            <person name="Xu D."/>
            <person name="Zhang Y."/>
        </authorList>
    </citation>
    <scope>NUCLEOTIDE SEQUENCE [LARGE SCALE GENOMIC DNA]</scope>
    <source>
        <strain evidence="2">cv. Yunnan</strain>
    </source>
</reference>
<dbReference type="Proteomes" id="UP001056120">
    <property type="component" value="Linkage Group LG05"/>
</dbReference>
<comment type="caution">
    <text evidence="1">The sequence shown here is derived from an EMBL/GenBank/DDBJ whole genome shotgun (WGS) entry which is preliminary data.</text>
</comment>
<sequence>MSCNGCRVLRKGWEDDCILRPCLAWITSPESQANATLFLAKFYGRAGLLNLINAAPHHLRPDTSWEQCQSAVDSVLQGSTIMQLTTGDNHDAAIMPLEGCDIRHLSKDHSCENHRVKIRNKFKRPGGGSSSSFRQVSSTSGGADQPEENQVDDNESGKVLLELSLG</sequence>